<feature type="compositionally biased region" description="Basic and acidic residues" evidence="1">
    <location>
        <begin position="14"/>
        <end position="31"/>
    </location>
</feature>
<feature type="compositionally biased region" description="Basic and acidic residues" evidence="1">
    <location>
        <begin position="54"/>
        <end position="75"/>
    </location>
</feature>
<dbReference type="Proteomes" id="UP000434639">
    <property type="component" value="Unassembled WGS sequence"/>
</dbReference>
<sequence length="226" mass="24682">MLLLLTACQSDQTEAAKPEAPEEKAASESVKETNAAEEDRVKEEGESEAEEPAVEIKKEEASSSTEQEKETKTEEVSSPAEQEEEPKTEDAGSTAVNDEDPLAGYSSNEIEYARVWLQLGPNQEIDELNVRLIPAGTALNPDDDTSAVYPEDVIQLAGSRLVDGSITYSGNGDGTVNVYNVPLRWDGQYPAGKEFYEDLLKQTKKVSIDTGNDEEVIKLIKKIKLG</sequence>
<comment type="caution">
    <text evidence="2">The sequence shown here is derived from an EMBL/GenBank/DDBJ whole genome shotgun (WGS) entry which is preliminary data.</text>
</comment>
<proteinExistence type="predicted"/>
<keyword evidence="3" id="KW-1185">Reference proteome</keyword>
<dbReference type="EMBL" id="WMIB01000012">
    <property type="protein sequence ID" value="MTH54239.1"/>
    <property type="molecule type" value="Genomic_DNA"/>
</dbReference>
<feature type="region of interest" description="Disordered" evidence="1">
    <location>
        <begin position="1"/>
        <end position="103"/>
    </location>
</feature>
<evidence type="ECO:0000313" key="2">
    <source>
        <dbReference type="EMBL" id="MTH54239.1"/>
    </source>
</evidence>
<organism evidence="2 3">
    <name type="scientific">Metabacillus mangrovi</name>
    <dbReference type="NCBI Taxonomy" id="1491830"/>
    <lineage>
        <taxon>Bacteria</taxon>
        <taxon>Bacillati</taxon>
        <taxon>Bacillota</taxon>
        <taxon>Bacilli</taxon>
        <taxon>Bacillales</taxon>
        <taxon>Bacillaceae</taxon>
        <taxon>Metabacillus</taxon>
    </lineage>
</organism>
<evidence type="ECO:0000313" key="3">
    <source>
        <dbReference type="Proteomes" id="UP000434639"/>
    </source>
</evidence>
<dbReference type="AlphaFoldDB" id="A0A7X2V5J5"/>
<name>A0A7X2V5J5_9BACI</name>
<gene>
    <name evidence="2" type="ORF">GKZ89_12580</name>
</gene>
<reference evidence="2 3" key="1">
    <citation type="journal article" date="2017" name="Int. J. Syst. Evol. Microbiol.">
        <title>Bacillus mangrovi sp. nov., isolated from a sediment sample from a mangrove forest.</title>
        <authorList>
            <person name="Gupta V."/>
            <person name="Singh P.K."/>
            <person name="Korpole S."/>
            <person name="Tanuku N.R.S."/>
            <person name="Pinnaka A.K."/>
        </authorList>
    </citation>
    <scope>NUCLEOTIDE SEQUENCE [LARGE SCALE GENOMIC DNA]</scope>
    <source>
        <strain evidence="2 3">KCTC 33872</strain>
    </source>
</reference>
<accession>A0A7X2V5J5</accession>
<protein>
    <submittedName>
        <fullName evidence="2">Uncharacterized protein</fullName>
    </submittedName>
</protein>
<evidence type="ECO:0000256" key="1">
    <source>
        <dbReference type="SAM" id="MobiDB-lite"/>
    </source>
</evidence>